<name>A0A0S7B7X6_9CHLR</name>
<accession>A0A0S7B7X6</accession>
<protein>
    <recommendedName>
        <fullName evidence="4">Zincin peptidase</fullName>
    </recommendedName>
</protein>
<organism evidence="2">
    <name type="scientific">Longilinea arvoryzae</name>
    <dbReference type="NCBI Taxonomy" id="360412"/>
    <lineage>
        <taxon>Bacteria</taxon>
        <taxon>Bacillati</taxon>
        <taxon>Chloroflexota</taxon>
        <taxon>Anaerolineae</taxon>
        <taxon>Anaerolineales</taxon>
        <taxon>Anaerolineaceae</taxon>
        <taxon>Longilinea</taxon>
    </lineage>
</organism>
<gene>
    <name evidence="2" type="ORF">LARV_01015</name>
</gene>
<dbReference type="AlphaFoldDB" id="A0A0S7B7X6"/>
<reference evidence="2" key="1">
    <citation type="submission" date="2015-07" db="EMBL/GenBank/DDBJ databases">
        <title>Draft Genome Sequences of Anaerolinea thermolimosa IMO-1, Bellilinea caldifistulae GOMI-1, Leptolinea tardivitalis YMTK-2, Levilinea saccharolytica KIBI-1,Longilinea arvoryzae KOME-1, Previously Described as Members of the Anaerolineaceae (Chloroflexi).</title>
        <authorList>
            <person name="Sekiguchi Y."/>
            <person name="Ohashi A."/>
            <person name="Matsuura N."/>
            <person name="Tourlousse M.D."/>
        </authorList>
    </citation>
    <scope>NUCLEOTIDE SEQUENCE [LARGE SCALE GENOMIC DNA]</scope>
    <source>
        <strain evidence="2">KOME-1</strain>
    </source>
</reference>
<dbReference type="Proteomes" id="UP000055060">
    <property type="component" value="Unassembled WGS sequence"/>
</dbReference>
<dbReference type="EMBL" id="DF967972">
    <property type="protein sequence ID" value="GAP13262.1"/>
    <property type="molecule type" value="Genomic_DNA"/>
</dbReference>
<evidence type="ECO:0000256" key="1">
    <source>
        <dbReference type="SAM" id="Phobius"/>
    </source>
</evidence>
<feature type="transmembrane region" description="Helical" evidence="1">
    <location>
        <begin position="6"/>
        <end position="26"/>
    </location>
</feature>
<dbReference type="Pfam" id="PF11667">
    <property type="entry name" value="DUF3267"/>
    <property type="match status" value="1"/>
</dbReference>
<feature type="transmembrane region" description="Helical" evidence="1">
    <location>
        <begin position="131"/>
        <end position="154"/>
    </location>
</feature>
<evidence type="ECO:0000313" key="3">
    <source>
        <dbReference type="Proteomes" id="UP000055060"/>
    </source>
</evidence>
<keyword evidence="3" id="KW-1185">Reference proteome</keyword>
<dbReference type="STRING" id="360412.LARV_01015"/>
<sequence length="182" mass="19934">MLLLNIVSLAALGLTSVILLLLLQWLRPQDMATTFTFTVENASNFIVDILIVVGLSAVMMVIHEAFHGICFWYFTGARPRFGFRGTYAFAAAPDWYIPRTSYLITSLAPLVGISLIGILLLVILPVNWVPALFLVITLNAAGAVGDMWVAWWLLRCPTDALCSDSGDVTCLYVPDPGQIASR</sequence>
<evidence type="ECO:0000313" key="2">
    <source>
        <dbReference type="EMBL" id="GAP13262.1"/>
    </source>
</evidence>
<feature type="transmembrane region" description="Helical" evidence="1">
    <location>
        <begin position="102"/>
        <end position="124"/>
    </location>
</feature>
<proteinExistence type="predicted"/>
<keyword evidence="1" id="KW-1133">Transmembrane helix</keyword>
<feature type="transmembrane region" description="Helical" evidence="1">
    <location>
        <begin position="47"/>
        <end position="74"/>
    </location>
</feature>
<dbReference type="InterPro" id="IPR021683">
    <property type="entry name" value="DUF3267"/>
</dbReference>
<keyword evidence="1" id="KW-0812">Transmembrane</keyword>
<evidence type="ECO:0008006" key="4">
    <source>
        <dbReference type="Google" id="ProtNLM"/>
    </source>
</evidence>
<keyword evidence="1" id="KW-0472">Membrane</keyword>